<comment type="caution">
    <text evidence="3">The sequence shown here is derived from an EMBL/GenBank/DDBJ whole genome shotgun (WGS) entry which is preliminary data.</text>
</comment>
<evidence type="ECO:0000313" key="3">
    <source>
        <dbReference type="EMBL" id="GFP56936.1"/>
    </source>
</evidence>
<dbReference type="Pfam" id="PF13489">
    <property type="entry name" value="Methyltransf_23"/>
    <property type="match status" value="1"/>
</dbReference>
<dbReference type="PANTHER" id="PTHR43591:SF10">
    <property type="entry name" value="ABC TRANSMEMBRANE TYPE-1 DOMAIN-CONTAINING PROTEIN-RELATED"/>
    <property type="match status" value="1"/>
</dbReference>
<dbReference type="EMBL" id="BLZH01000007">
    <property type="protein sequence ID" value="GFP56936.1"/>
    <property type="molecule type" value="Genomic_DNA"/>
</dbReference>
<protein>
    <submittedName>
        <fullName evidence="3">Secondary metabolism regulator LAE1</fullName>
    </submittedName>
</protein>
<dbReference type="OrthoDB" id="184880at2759"/>
<dbReference type="InterPro" id="IPR038213">
    <property type="entry name" value="IFI6/IFI27-like_sf"/>
</dbReference>
<evidence type="ECO:0000256" key="2">
    <source>
        <dbReference type="SAM" id="MobiDB-lite"/>
    </source>
</evidence>
<reference evidence="3 4" key="1">
    <citation type="submission" date="2020-07" db="EMBL/GenBank/DDBJ databases">
        <title>Trichoderma asperellum IC-1 whole genome shotgun sequence.</title>
        <authorList>
            <person name="Kanamasa S."/>
            <person name="Takahashi H."/>
        </authorList>
    </citation>
    <scope>NUCLEOTIDE SEQUENCE [LARGE SCALE GENOMIC DNA]</scope>
    <source>
        <strain evidence="3 4">IC-1</strain>
    </source>
</reference>
<dbReference type="Proteomes" id="UP000517252">
    <property type="component" value="Unassembled WGS sequence"/>
</dbReference>
<dbReference type="Gene3D" id="6.10.110.10">
    <property type="match status" value="1"/>
</dbReference>
<evidence type="ECO:0000313" key="4">
    <source>
        <dbReference type="Proteomes" id="UP000517252"/>
    </source>
</evidence>
<accession>A0A6V8QYN6</accession>
<gene>
    <name evidence="3" type="ORF">TASIC1_0007042800</name>
</gene>
<comment type="similarity">
    <text evidence="1">Belongs to the methyltransferase superfamily. LaeA methyltransferase family.</text>
</comment>
<dbReference type="AlphaFoldDB" id="A0A6V8QYN6"/>
<dbReference type="GO" id="GO:0008168">
    <property type="term" value="F:methyltransferase activity"/>
    <property type="evidence" value="ECO:0007669"/>
    <property type="project" value="TreeGrafter"/>
</dbReference>
<sequence>MSFFDQLGQGLAVVQREAAKHITPENINRAAEEIRRHVDNAAQQHATLENMNRAGEEIRKHVDYAAQQIHQHVTPENMNRAGEEVQKTLDNAVRVVGEAAENARPHVEGAITSLKDTASHVEEWTKDEKNIEAVKNAAQVATADFAKENPGLVAGLFMMVAPGIITAPVMGVARVLGFTSRGIAANSIASGAQSAAGNAAAKGAFATVQSAAAGGYGSGVLAGVVRVAGGAIAGLDGIGQVRGTVDTAAAAIAKHAKDEASPSPTATPAKKPRIGASPHAGSSPAEVAASPGSAPFVADLVPDETIEADDAASDDGYETDSASRASTSICSTVRDYEFENNRRYHRFQEGRYQFPNDEPEQEREDMKHAMIVHLCQGKLHYAPLENPQKILDVGTGTGIWAIDMGDEYPEAEIQGIDLSPIQPQWVPPNVSFMVDDAEADWLIPPESLDYIHIRHMTSSIRDWPTLLSRAYRALKPGGWIELQELKFQVKCDDGTVREGNKIQHFYETMESALGHFNVDLLAMRHNKNNVTEAGFVDVTEIPFKIPIGTWPKDPRLKMVGLYNRSMIQDALYGVAVRPFTRGLKWTLEELEVYLVDVRKELTDSSQHGYMPFNVVIGQKPR</sequence>
<dbReference type="Gene3D" id="3.40.50.150">
    <property type="entry name" value="Vaccinia Virus protein VP39"/>
    <property type="match status" value="1"/>
</dbReference>
<organism evidence="3 4">
    <name type="scientific">Trichoderma asperellum</name>
    <name type="common">Filamentous fungus</name>
    <dbReference type="NCBI Taxonomy" id="101201"/>
    <lineage>
        <taxon>Eukaryota</taxon>
        <taxon>Fungi</taxon>
        <taxon>Dikarya</taxon>
        <taxon>Ascomycota</taxon>
        <taxon>Pezizomycotina</taxon>
        <taxon>Sordariomycetes</taxon>
        <taxon>Hypocreomycetidae</taxon>
        <taxon>Hypocreales</taxon>
        <taxon>Hypocreaceae</taxon>
        <taxon>Trichoderma</taxon>
    </lineage>
</organism>
<dbReference type="InterPro" id="IPR029063">
    <property type="entry name" value="SAM-dependent_MTases_sf"/>
</dbReference>
<feature type="region of interest" description="Disordered" evidence="2">
    <location>
        <begin position="254"/>
        <end position="291"/>
    </location>
</feature>
<proteinExistence type="inferred from homology"/>
<name>A0A6V8QYN6_TRIAP</name>
<dbReference type="PANTHER" id="PTHR43591">
    <property type="entry name" value="METHYLTRANSFERASE"/>
    <property type="match status" value="1"/>
</dbReference>
<dbReference type="SUPFAM" id="SSF53335">
    <property type="entry name" value="S-adenosyl-L-methionine-dependent methyltransferases"/>
    <property type="match status" value="1"/>
</dbReference>
<dbReference type="CDD" id="cd02440">
    <property type="entry name" value="AdoMet_MTases"/>
    <property type="match status" value="1"/>
</dbReference>
<evidence type="ECO:0000256" key="1">
    <source>
        <dbReference type="ARBA" id="ARBA00038158"/>
    </source>
</evidence>